<feature type="compositionally biased region" description="Basic and acidic residues" evidence="3">
    <location>
        <begin position="155"/>
        <end position="171"/>
    </location>
</feature>
<reference evidence="5" key="1">
    <citation type="journal article" date="2019" name="Science">
        <title>Mutation of a bHLH transcription factor allowed almond domestication.</title>
        <authorList>
            <person name="Sanchez-Perez R."/>
            <person name="Pavan S."/>
            <person name="Mazzeo R."/>
            <person name="Moldovan C."/>
            <person name="Aiese Cigliano R."/>
            <person name="Del Cueto J."/>
            <person name="Ricciardi F."/>
            <person name="Lotti C."/>
            <person name="Ricciardi L."/>
            <person name="Dicenta F."/>
            <person name="Lopez-Marques R.L."/>
            <person name="Lindberg Moller B."/>
        </authorList>
    </citation>
    <scope>NUCLEOTIDE SEQUENCE</scope>
</reference>
<keyword evidence="2" id="KW-0067">ATP-binding</keyword>
<accession>A0A4Y1QQI8</accession>
<dbReference type="GO" id="GO:0005524">
    <property type="term" value="F:ATP binding"/>
    <property type="evidence" value="ECO:0007669"/>
    <property type="project" value="UniProtKB-UniRule"/>
</dbReference>
<sequence length="399" mass="43807">FGLSFEKRTNRRLSIFLSFALAGIGNEIRVSAAVMPRLPAVTVVGFRFENMSGTSRGQVTITLGRGGQVVKRAVSGSDGSLSDSLPAAGTKRSVRDRLGGNVDGAFSHGSLHNSNKRQRGDYGVSSLNSNGFDDARIGKGDLRFKLMQKNAFRRAQSDDDQRHGDLREKLSKAVQRPSTGLDPRQRLPELKETGAMARIPSTRSADDLPHVDSLRNSYSPWTLDHLRRRSPDRVIVTSRGRSPQRTEELQRRPLNRAFDDVRSVPYMSKDVLDATRPANAAPFMSNPPLPPGSVKPVAPPPPHLSQLPPLSSIVQKSSYVGDEQQTVDGLLQTLGLGKYAIIFKAEELIIDISDLTQIDMTALKQMGENDLKELGIPMGPRKKILLALLPRSKRPPAIR</sequence>
<feature type="region of interest" description="Disordered" evidence="3">
    <location>
        <begin position="153"/>
        <end position="211"/>
    </location>
</feature>
<protein>
    <submittedName>
        <fullName evidence="5">Sterile alpha motif domain-containing protein</fullName>
    </submittedName>
</protein>
<feature type="compositionally biased region" description="Pro residues" evidence="3">
    <location>
        <begin position="285"/>
        <end position="303"/>
    </location>
</feature>
<dbReference type="InterPro" id="IPR013761">
    <property type="entry name" value="SAM/pointed_sf"/>
</dbReference>
<feature type="compositionally biased region" description="Low complexity" evidence="3">
    <location>
        <begin position="75"/>
        <end position="85"/>
    </location>
</feature>
<feature type="domain" description="SAM" evidence="4">
    <location>
        <begin position="324"/>
        <end position="388"/>
    </location>
</feature>
<dbReference type="AlphaFoldDB" id="A0A4Y1QQI8"/>
<feature type="binding site" evidence="2">
    <location>
        <position position="364"/>
    </location>
    <ligand>
        <name>ATP</name>
        <dbReference type="ChEBI" id="CHEBI:30616"/>
    </ligand>
</feature>
<evidence type="ECO:0000256" key="2">
    <source>
        <dbReference type="PROSITE-ProRule" id="PRU10141"/>
    </source>
</evidence>
<evidence type="ECO:0000313" key="5">
    <source>
        <dbReference type="EMBL" id="BBG94133.1"/>
    </source>
</evidence>
<name>A0A4Y1QQI8_PRUDU</name>
<dbReference type="PANTHER" id="PTHR10627:SF74">
    <property type="entry name" value="OS08G0526500 PROTEIN"/>
    <property type="match status" value="1"/>
</dbReference>
<feature type="non-terminal residue" evidence="5">
    <location>
        <position position="1"/>
    </location>
</feature>
<evidence type="ECO:0000256" key="1">
    <source>
        <dbReference type="ARBA" id="ARBA00022737"/>
    </source>
</evidence>
<evidence type="ECO:0000259" key="4">
    <source>
        <dbReference type="Pfam" id="PF00536"/>
    </source>
</evidence>
<dbReference type="PANTHER" id="PTHR10627">
    <property type="entry name" value="SCP160"/>
    <property type="match status" value="1"/>
</dbReference>
<dbReference type="Gene3D" id="1.10.150.50">
    <property type="entry name" value="Transcription Factor, Ets-1"/>
    <property type="match status" value="1"/>
</dbReference>
<dbReference type="Pfam" id="PF00536">
    <property type="entry name" value="SAM_1"/>
    <property type="match status" value="1"/>
</dbReference>
<feature type="region of interest" description="Disordered" evidence="3">
    <location>
        <begin position="282"/>
        <end position="309"/>
    </location>
</feature>
<keyword evidence="2" id="KW-0547">Nucleotide-binding</keyword>
<dbReference type="PROSITE" id="PS00107">
    <property type="entry name" value="PROTEIN_KINASE_ATP"/>
    <property type="match status" value="1"/>
</dbReference>
<gene>
    <name evidence="5" type="ORF">Prudu_002342</name>
</gene>
<dbReference type="InterPro" id="IPR017441">
    <property type="entry name" value="Protein_kinase_ATP_BS"/>
</dbReference>
<feature type="region of interest" description="Disordered" evidence="3">
    <location>
        <begin position="74"/>
        <end position="130"/>
    </location>
</feature>
<proteinExistence type="predicted"/>
<organism evidence="5">
    <name type="scientific">Prunus dulcis</name>
    <name type="common">Almond</name>
    <name type="synonym">Amygdalus dulcis</name>
    <dbReference type="NCBI Taxonomy" id="3755"/>
    <lineage>
        <taxon>Eukaryota</taxon>
        <taxon>Viridiplantae</taxon>
        <taxon>Streptophyta</taxon>
        <taxon>Embryophyta</taxon>
        <taxon>Tracheophyta</taxon>
        <taxon>Spermatophyta</taxon>
        <taxon>Magnoliopsida</taxon>
        <taxon>eudicotyledons</taxon>
        <taxon>Gunneridae</taxon>
        <taxon>Pentapetalae</taxon>
        <taxon>rosids</taxon>
        <taxon>fabids</taxon>
        <taxon>Rosales</taxon>
        <taxon>Rosaceae</taxon>
        <taxon>Amygdaloideae</taxon>
        <taxon>Amygdaleae</taxon>
        <taxon>Prunus</taxon>
    </lineage>
</organism>
<dbReference type="SUPFAM" id="SSF47769">
    <property type="entry name" value="SAM/Pointed domain"/>
    <property type="match status" value="1"/>
</dbReference>
<dbReference type="InterPro" id="IPR001660">
    <property type="entry name" value="SAM"/>
</dbReference>
<evidence type="ECO:0000256" key="3">
    <source>
        <dbReference type="SAM" id="MobiDB-lite"/>
    </source>
</evidence>
<feature type="compositionally biased region" description="Basic and acidic residues" evidence="3">
    <location>
        <begin position="183"/>
        <end position="192"/>
    </location>
</feature>
<dbReference type="EMBL" id="AP019297">
    <property type="protein sequence ID" value="BBG94133.1"/>
    <property type="molecule type" value="Genomic_DNA"/>
</dbReference>
<keyword evidence="1" id="KW-0677">Repeat</keyword>